<evidence type="ECO:0000313" key="2">
    <source>
        <dbReference type="Proteomes" id="UP000579647"/>
    </source>
</evidence>
<protein>
    <recommendedName>
        <fullName evidence="3">Replication-relaxation</fullName>
    </recommendedName>
</protein>
<dbReference type="RefSeq" id="WP_184360292.1">
    <property type="nucleotide sequence ID" value="NZ_BAAAKM010000013.1"/>
</dbReference>
<sequence length="280" mass="32052">MNEYEQTLARLLPRITDRDKRILDGLWEHRVLTTHHLHQIFFPDAGARRTRSRMLSLYRYGVVNRFRRHAHDRNAPDHWILSPTGAVLVALDQGKEPDALNFRGDRALAVAFSAKLDHILGLAQTRVEFLEGARQVGAEVGEWQGERTCERDYSNHCRPDGLLSWIQSGKKLWAFVEYDTGSESLTQLQTKMYGYARLAETSRLPSVVLFLVHSEEREANAAKKLAQHCSKQVGVYLSTHHRMASLGAGRKVWRSATDPRPLSLLDIALLHPWRKAEEEE</sequence>
<accession>A0A840VYM4</accession>
<dbReference type="Pfam" id="PF13814">
    <property type="entry name" value="Replic_Relax"/>
    <property type="match status" value="1"/>
</dbReference>
<evidence type="ECO:0000313" key="1">
    <source>
        <dbReference type="EMBL" id="MBB5488912.1"/>
    </source>
</evidence>
<dbReference type="InterPro" id="IPR025855">
    <property type="entry name" value="Replic_Relax"/>
</dbReference>
<name>A0A840VYM4_9ACTN</name>
<keyword evidence="2" id="KW-1185">Reference proteome</keyword>
<dbReference type="AlphaFoldDB" id="A0A840VYM4"/>
<dbReference type="EMBL" id="JACHDO010000001">
    <property type="protein sequence ID" value="MBB5488912.1"/>
    <property type="molecule type" value="Genomic_DNA"/>
</dbReference>
<comment type="caution">
    <text evidence="1">The sequence shown here is derived from an EMBL/GenBank/DDBJ whole genome shotgun (WGS) entry which is preliminary data.</text>
</comment>
<proteinExistence type="predicted"/>
<evidence type="ECO:0008006" key="3">
    <source>
        <dbReference type="Google" id="ProtNLM"/>
    </source>
</evidence>
<dbReference type="Proteomes" id="UP000579647">
    <property type="component" value="Unassembled WGS sequence"/>
</dbReference>
<reference evidence="1 2" key="1">
    <citation type="submission" date="2020-08" db="EMBL/GenBank/DDBJ databases">
        <title>Sequencing the genomes of 1000 actinobacteria strains.</title>
        <authorList>
            <person name="Klenk H.-P."/>
        </authorList>
    </citation>
    <scope>NUCLEOTIDE SEQUENCE [LARGE SCALE GENOMIC DNA]</scope>
    <source>
        <strain evidence="1 2">DSM 44598</strain>
    </source>
</reference>
<organism evidence="1 2">
    <name type="scientific">Nocardiopsis metallicus</name>
    <dbReference type="NCBI Taxonomy" id="179819"/>
    <lineage>
        <taxon>Bacteria</taxon>
        <taxon>Bacillati</taxon>
        <taxon>Actinomycetota</taxon>
        <taxon>Actinomycetes</taxon>
        <taxon>Streptosporangiales</taxon>
        <taxon>Nocardiopsidaceae</taxon>
        <taxon>Nocardiopsis</taxon>
    </lineage>
</organism>
<gene>
    <name evidence="1" type="ORF">HNR07_000049</name>
</gene>